<keyword evidence="2 5" id="KW-0812">Transmembrane</keyword>
<accession>A0A1F5WQY2</accession>
<evidence type="ECO:0000256" key="4">
    <source>
        <dbReference type="ARBA" id="ARBA00023136"/>
    </source>
</evidence>
<dbReference type="InterPro" id="IPR007318">
    <property type="entry name" value="Phopholipid_MeTrfase"/>
</dbReference>
<reference evidence="6 7" key="1">
    <citation type="journal article" date="2016" name="Nat. Commun.">
        <title>Thousands of microbial genomes shed light on interconnected biogeochemical processes in an aquifer system.</title>
        <authorList>
            <person name="Anantharaman K."/>
            <person name="Brown C.T."/>
            <person name="Hug L.A."/>
            <person name="Sharon I."/>
            <person name="Castelle C.J."/>
            <person name="Probst A.J."/>
            <person name="Thomas B.C."/>
            <person name="Singh A."/>
            <person name="Wilkins M.J."/>
            <person name="Karaoz U."/>
            <person name="Brodie E.L."/>
            <person name="Williams K.H."/>
            <person name="Hubbard S.S."/>
            <person name="Banfield J.F."/>
        </authorList>
    </citation>
    <scope>NUCLEOTIDE SEQUENCE [LARGE SCALE GENOMIC DNA]</scope>
</reference>
<comment type="caution">
    <text evidence="6">The sequence shown here is derived from an EMBL/GenBank/DDBJ whole genome shotgun (WGS) entry which is preliminary data.</text>
</comment>
<evidence type="ECO:0000313" key="7">
    <source>
        <dbReference type="Proteomes" id="UP000177723"/>
    </source>
</evidence>
<dbReference type="EMBL" id="MFHT01000007">
    <property type="protein sequence ID" value="OGF78014.1"/>
    <property type="molecule type" value="Genomic_DNA"/>
</dbReference>
<keyword evidence="4 5" id="KW-0472">Membrane</keyword>
<comment type="subcellular location">
    <subcellularLocation>
        <location evidence="1">Endomembrane system</location>
        <topology evidence="1">Multi-pass membrane protein</topology>
    </subcellularLocation>
</comment>
<dbReference type="GO" id="GO:0012505">
    <property type="term" value="C:endomembrane system"/>
    <property type="evidence" value="ECO:0007669"/>
    <property type="project" value="UniProtKB-SubCell"/>
</dbReference>
<proteinExistence type="predicted"/>
<evidence type="ECO:0000256" key="5">
    <source>
        <dbReference type="SAM" id="Phobius"/>
    </source>
</evidence>
<evidence type="ECO:0000256" key="3">
    <source>
        <dbReference type="ARBA" id="ARBA00022989"/>
    </source>
</evidence>
<dbReference type="Pfam" id="PF04191">
    <property type="entry name" value="PEMT"/>
    <property type="match status" value="1"/>
</dbReference>
<name>A0A1F5WQY2_9BACT</name>
<gene>
    <name evidence="6" type="ORF">A3F23_03265</name>
</gene>
<evidence type="ECO:0000313" key="6">
    <source>
        <dbReference type="EMBL" id="OGF78014.1"/>
    </source>
</evidence>
<feature type="transmembrane region" description="Helical" evidence="5">
    <location>
        <begin position="46"/>
        <end position="63"/>
    </location>
</feature>
<dbReference type="Gene3D" id="1.20.120.1630">
    <property type="match status" value="1"/>
</dbReference>
<evidence type="ECO:0000256" key="1">
    <source>
        <dbReference type="ARBA" id="ARBA00004127"/>
    </source>
</evidence>
<feature type="transmembrane region" description="Helical" evidence="5">
    <location>
        <begin position="100"/>
        <end position="125"/>
    </location>
</feature>
<evidence type="ECO:0000256" key="2">
    <source>
        <dbReference type="ARBA" id="ARBA00022692"/>
    </source>
</evidence>
<keyword evidence="3 5" id="KW-1133">Transmembrane helix</keyword>
<organism evidence="6 7">
    <name type="scientific">Candidatus Giovannonibacteria bacterium RIFCSPHIGHO2_12_FULL_43_15</name>
    <dbReference type="NCBI Taxonomy" id="1798341"/>
    <lineage>
        <taxon>Bacteria</taxon>
        <taxon>Candidatus Giovannoniibacteriota</taxon>
    </lineage>
</organism>
<sequence>MVRVIKRPIPILPPPYIFLGPLLIGVGINIIFPSSFLNISLRWRMAIFATLLVAGGALLYWAVRTLLRSKVDPRFKPVSGIVADGPLAFTRNPMYISFTLIYLAFSTAFNALWTVFFLPIIFYTLHYGVIRREEKYLEATHGEEYLKYKARVRRWL</sequence>
<dbReference type="Proteomes" id="UP000177723">
    <property type="component" value="Unassembled WGS sequence"/>
</dbReference>
<evidence type="ECO:0008006" key="8">
    <source>
        <dbReference type="Google" id="ProtNLM"/>
    </source>
</evidence>
<feature type="transmembrane region" description="Helical" evidence="5">
    <location>
        <begin position="16"/>
        <end position="39"/>
    </location>
</feature>
<dbReference type="AlphaFoldDB" id="A0A1F5WQY2"/>
<protein>
    <recommendedName>
        <fullName evidence="8">Protein-S-isoprenylcysteine methyltransferase</fullName>
    </recommendedName>
</protein>